<accession>A0AAN9KF10</accession>
<evidence type="ECO:0000256" key="1">
    <source>
        <dbReference type="SAM" id="Phobius"/>
    </source>
</evidence>
<keyword evidence="1" id="KW-1133">Transmembrane helix</keyword>
<organism evidence="3 4">
    <name type="scientific">Canavalia gladiata</name>
    <name type="common">Sword bean</name>
    <name type="synonym">Dolichos gladiatus</name>
    <dbReference type="NCBI Taxonomy" id="3824"/>
    <lineage>
        <taxon>Eukaryota</taxon>
        <taxon>Viridiplantae</taxon>
        <taxon>Streptophyta</taxon>
        <taxon>Embryophyta</taxon>
        <taxon>Tracheophyta</taxon>
        <taxon>Spermatophyta</taxon>
        <taxon>Magnoliopsida</taxon>
        <taxon>eudicotyledons</taxon>
        <taxon>Gunneridae</taxon>
        <taxon>Pentapetalae</taxon>
        <taxon>rosids</taxon>
        <taxon>fabids</taxon>
        <taxon>Fabales</taxon>
        <taxon>Fabaceae</taxon>
        <taxon>Papilionoideae</taxon>
        <taxon>50 kb inversion clade</taxon>
        <taxon>NPAAA clade</taxon>
        <taxon>indigoferoid/millettioid clade</taxon>
        <taxon>Phaseoleae</taxon>
        <taxon>Canavalia</taxon>
    </lineage>
</organism>
<proteinExistence type="predicted"/>
<evidence type="ECO:0000313" key="2">
    <source>
        <dbReference type="EMBL" id="KAK7315540.1"/>
    </source>
</evidence>
<keyword evidence="4" id="KW-1185">Reference proteome</keyword>
<dbReference type="EMBL" id="JAYMYQ010000008">
    <property type="protein sequence ID" value="KAK7315540.1"/>
    <property type="molecule type" value="Genomic_DNA"/>
</dbReference>
<dbReference type="Proteomes" id="UP001367508">
    <property type="component" value="Unassembled WGS sequence"/>
</dbReference>
<keyword evidence="1" id="KW-0472">Membrane</keyword>
<comment type="caution">
    <text evidence="3">The sequence shown here is derived from an EMBL/GenBank/DDBJ whole genome shotgun (WGS) entry which is preliminary data.</text>
</comment>
<sequence length="126" mass="14258">MHGSVWPLLISFQVSLRRALIALVVLSLLMRRMRRMTRSISLNFSSSLFFLLRLEGVSLFLSISLFWKGEEEGKTHSVSVLSVPKIPFSPNQKLLQKKEPPKTDSASSFISLKLFSFPLFPSAPSF</sequence>
<dbReference type="EMBL" id="JAYMYQ010000008">
    <property type="protein sequence ID" value="KAK7315541.1"/>
    <property type="molecule type" value="Genomic_DNA"/>
</dbReference>
<reference evidence="3 4" key="1">
    <citation type="submission" date="2024-01" db="EMBL/GenBank/DDBJ databases">
        <title>The genomes of 5 underutilized Papilionoideae crops provide insights into root nodulation and disease resistanc.</title>
        <authorList>
            <person name="Jiang F."/>
        </authorList>
    </citation>
    <scope>NUCLEOTIDE SEQUENCE [LARGE SCALE GENOMIC DNA]</scope>
    <source>
        <strain evidence="3">LVBAO_FW01</strain>
        <tissue evidence="3">Leaves</tissue>
    </source>
</reference>
<evidence type="ECO:0000313" key="3">
    <source>
        <dbReference type="EMBL" id="KAK7315541.1"/>
    </source>
</evidence>
<name>A0AAN9KF10_CANGL</name>
<dbReference type="AlphaFoldDB" id="A0AAN9KF10"/>
<protein>
    <recommendedName>
        <fullName evidence="5">Transmembrane protein</fullName>
    </recommendedName>
</protein>
<evidence type="ECO:0008006" key="5">
    <source>
        <dbReference type="Google" id="ProtNLM"/>
    </source>
</evidence>
<keyword evidence="1" id="KW-0812">Transmembrane</keyword>
<evidence type="ECO:0000313" key="4">
    <source>
        <dbReference type="Proteomes" id="UP001367508"/>
    </source>
</evidence>
<gene>
    <name evidence="2" type="ORF">VNO77_34091</name>
    <name evidence="3" type="ORF">VNO77_34092</name>
</gene>
<feature type="transmembrane region" description="Helical" evidence="1">
    <location>
        <begin position="6"/>
        <end position="30"/>
    </location>
</feature>